<dbReference type="GO" id="GO:0016787">
    <property type="term" value="F:hydrolase activity"/>
    <property type="evidence" value="ECO:0007669"/>
    <property type="project" value="UniProtKB-KW"/>
</dbReference>
<accession>A0A9P4NIF0</accession>
<feature type="chain" id="PRO_5040322856" evidence="1">
    <location>
        <begin position="22"/>
        <end position="335"/>
    </location>
</feature>
<feature type="signal peptide" evidence="1">
    <location>
        <begin position="1"/>
        <end position="21"/>
    </location>
</feature>
<keyword evidence="1" id="KW-0732">Signal</keyword>
<keyword evidence="3" id="KW-1185">Reference proteome</keyword>
<gene>
    <name evidence="2" type="ORF">EJ08DRAFT_653092</name>
</gene>
<comment type="caution">
    <text evidence="2">The sequence shown here is derived from an EMBL/GenBank/DDBJ whole genome shotgun (WGS) entry which is preliminary data.</text>
</comment>
<dbReference type="AlphaFoldDB" id="A0A9P4NIF0"/>
<dbReference type="PANTHER" id="PTHR43301:SF8">
    <property type="entry name" value="ARABINOSIDASE-RELATED"/>
    <property type="match status" value="1"/>
</dbReference>
<evidence type="ECO:0000313" key="2">
    <source>
        <dbReference type="EMBL" id="KAF2422616.1"/>
    </source>
</evidence>
<proteinExistence type="predicted"/>
<name>A0A9P4NIF0_9PEZI</name>
<keyword evidence="2" id="KW-0378">Hydrolase</keyword>
<dbReference type="OrthoDB" id="19657at2759"/>
<dbReference type="SUPFAM" id="SSF75005">
    <property type="entry name" value="Arabinanase/levansucrase/invertase"/>
    <property type="match status" value="1"/>
</dbReference>
<dbReference type="Gene3D" id="2.115.10.20">
    <property type="entry name" value="Glycosyl hydrolase domain, family 43"/>
    <property type="match status" value="1"/>
</dbReference>
<dbReference type="EMBL" id="MU007089">
    <property type="protein sequence ID" value="KAF2422616.1"/>
    <property type="molecule type" value="Genomic_DNA"/>
</dbReference>
<protein>
    <submittedName>
        <fullName evidence="2">Family 43 glycoside hydrolase</fullName>
    </submittedName>
</protein>
<dbReference type="Proteomes" id="UP000800235">
    <property type="component" value="Unassembled WGS sequence"/>
</dbReference>
<organism evidence="2 3">
    <name type="scientific">Tothia fuscella</name>
    <dbReference type="NCBI Taxonomy" id="1048955"/>
    <lineage>
        <taxon>Eukaryota</taxon>
        <taxon>Fungi</taxon>
        <taxon>Dikarya</taxon>
        <taxon>Ascomycota</taxon>
        <taxon>Pezizomycotina</taxon>
        <taxon>Dothideomycetes</taxon>
        <taxon>Pleosporomycetidae</taxon>
        <taxon>Venturiales</taxon>
        <taxon>Cylindrosympodiaceae</taxon>
        <taxon>Tothia</taxon>
    </lineage>
</organism>
<dbReference type="CDD" id="cd08983">
    <property type="entry name" value="GH43_Bt3655-like"/>
    <property type="match status" value="1"/>
</dbReference>
<reference evidence="2" key="1">
    <citation type="journal article" date="2020" name="Stud. Mycol.">
        <title>101 Dothideomycetes genomes: a test case for predicting lifestyles and emergence of pathogens.</title>
        <authorList>
            <person name="Haridas S."/>
            <person name="Albert R."/>
            <person name="Binder M."/>
            <person name="Bloem J."/>
            <person name="Labutti K."/>
            <person name="Salamov A."/>
            <person name="Andreopoulos B."/>
            <person name="Baker S."/>
            <person name="Barry K."/>
            <person name="Bills G."/>
            <person name="Bluhm B."/>
            <person name="Cannon C."/>
            <person name="Castanera R."/>
            <person name="Culley D."/>
            <person name="Daum C."/>
            <person name="Ezra D."/>
            <person name="Gonzalez J."/>
            <person name="Henrissat B."/>
            <person name="Kuo A."/>
            <person name="Liang C."/>
            <person name="Lipzen A."/>
            <person name="Lutzoni F."/>
            <person name="Magnuson J."/>
            <person name="Mondo S."/>
            <person name="Nolan M."/>
            <person name="Ohm R."/>
            <person name="Pangilinan J."/>
            <person name="Park H.-J."/>
            <person name="Ramirez L."/>
            <person name="Alfaro M."/>
            <person name="Sun H."/>
            <person name="Tritt A."/>
            <person name="Yoshinaga Y."/>
            <person name="Zwiers L.-H."/>
            <person name="Turgeon B."/>
            <person name="Goodwin S."/>
            <person name="Spatafora J."/>
            <person name="Crous P."/>
            <person name="Grigoriev I."/>
        </authorList>
    </citation>
    <scope>NUCLEOTIDE SEQUENCE</scope>
    <source>
        <strain evidence="2">CBS 130266</strain>
    </source>
</reference>
<evidence type="ECO:0000313" key="3">
    <source>
        <dbReference type="Proteomes" id="UP000800235"/>
    </source>
</evidence>
<dbReference type="InterPro" id="IPR050727">
    <property type="entry name" value="GH43_arabinanases"/>
</dbReference>
<dbReference type="InterPro" id="IPR023296">
    <property type="entry name" value="Glyco_hydro_beta-prop_sf"/>
</dbReference>
<evidence type="ECO:0000256" key="1">
    <source>
        <dbReference type="SAM" id="SignalP"/>
    </source>
</evidence>
<dbReference type="PANTHER" id="PTHR43301">
    <property type="entry name" value="ARABINAN ENDO-1,5-ALPHA-L-ARABINOSIDASE"/>
    <property type="match status" value="1"/>
</dbReference>
<sequence length="335" mass="37278">MFISLPRLLLGLVVLLTVAKAHIQNTTAYGPSTFVGYLISTFSDANPTVQLHLSKGNDPSSFSFLNKGRPVLTSTVGTKAVRDVFLACNGERTQFHMIGTDLNINAAGFSWDKATRKGSRAIVVWKSSDLVNWSPSRLEIVEDATAGMVWAPSAVWDEATSQFHVFWSSRFYSKDDSGHTGTASIDKIRYATTRDFTSFSPAKDYIKADLPLIDQEFQYLGKPGNYVRFLKNEKNNQVYSEITSSGIFGTWTRLPGYVVNESPREGPASFADNNTPGMYHLLLDDYKRYVPFQTSNINSGGWQKSNYPRLPPLKHGSVTPVTKTEYDALLAKYPP</sequence>